<dbReference type="PANTHER" id="PTHR43283">
    <property type="entry name" value="BETA-LACTAMASE-RELATED"/>
    <property type="match status" value="1"/>
</dbReference>
<name>A0ABV5LWB6_9ACTN</name>
<sequence length="293" mass="31282">MNRAQTVLTALVAAAEEDGFGAHGLHVRIGDETARHLWSPDDARDVHSVAKGVCVLACGIAADAVGFDVDAPVARYLPDLATGPGVDGVTTRELLGMRSGVDLPWSSTLLTDWPDLAAEFLSRPADGTTFQYSNASTYTAMRVLAAVVGDVVAFLGTRLFLPLLGRVPVWDRCPLGFVAAGEGLHLHLDELAELGRFVRDGGVHGGRVLVSRRWIEALHTNWTEREAGPGYTRYALAGWGGPGAAWRLHGAYGQLLIFLGEAVVTITADDHVRADRMAERVVAELGRAGVDAR</sequence>
<gene>
    <name evidence="2" type="ORF">ACFFVI_15595</name>
</gene>
<dbReference type="EMBL" id="JBHMDM010000007">
    <property type="protein sequence ID" value="MFB9378392.1"/>
    <property type="molecule type" value="Genomic_DNA"/>
</dbReference>
<dbReference type="InterPro" id="IPR050789">
    <property type="entry name" value="Diverse_Enzym_Activities"/>
</dbReference>
<dbReference type="SUPFAM" id="SSF56601">
    <property type="entry name" value="beta-lactamase/transpeptidase-like"/>
    <property type="match status" value="1"/>
</dbReference>
<feature type="domain" description="Beta-lactamase-related" evidence="1">
    <location>
        <begin position="30"/>
        <end position="262"/>
    </location>
</feature>
<dbReference type="EC" id="3.-.-.-" evidence="2"/>
<keyword evidence="3" id="KW-1185">Reference proteome</keyword>
<dbReference type="RefSeq" id="WP_380137004.1">
    <property type="nucleotide sequence ID" value="NZ_JBHLUI010000008.1"/>
</dbReference>
<proteinExistence type="predicted"/>
<dbReference type="GO" id="GO:0016787">
    <property type="term" value="F:hydrolase activity"/>
    <property type="evidence" value="ECO:0007669"/>
    <property type="project" value="UniProtKB-KW"/>
</dbReference>
<organism evidence="2 3">
    <name type="scientific">Kineococcus gynurae</name>
    <dbReference type="NCBI Taxonomy" id="452979"/>
    <lineage>
        <taxon>Bacteria</taxon>
        <taxon>Bacillati</taxon>
        <taxon>Actinomycetota</taxon>
        <taxon>Actinomycetes</taxon>
        <taxon>Kineosporiales</taxon>
        <taxon>Kineosporiaceae</taxon>
        <taxon>Kineococcus</taxon>
    </lineage>
</organism>
<dbReference type="Proteomes" id="UP001589748">
    <property type="component" value="Unassembled WGS sequence"/>
</dbReference>
<evidence type="ECO:0000313" key="3">
    <source>
        <dbReference type="Proteomes" id="UP001589748"/>
    </source>
</evidence>
<dbReference type="InterPro" id="IPR012338">
    <property type="entry name" value="Beta-lactam/transpept-like"/>
</dbReference>
<evidence type="ECO:0000259" key="1">
    <source>
        <dbReference type="Pfam" id="PF00144"/>
    </source>
</evidence>
<accession>A0ABV5LWB6</accession>
<dbReference type="Pfam" id="PF00144">
    <property type="entry name" value="Beta-lactamase"/>
    <property type="match status" value="1"/>
</dbReference>
<comment type="caution">
    <text evidence="2">The sequence shown here is derived from an EMBL/GenBank/DDBJ whole genome shotgun (WGS) entry which is preliminary data.</text>
</comment>
<evidence type="ECO:0000313" key="2">
    <source>
        <dbReference type="EMBL" id="MFB9378392.1"/>
    </source>
</evidence>
<keyword evidence="2" id="KW-0378">Hydrolase</keyword>
<dbReference type="PANTHER" id="PTHR43283:SF7">
    <property type="entry name" value="BETA-LACTAMASE-RELATED DOMAIN-CONTAINING PROTEIN"/>
    <property type="match status" value="1"/>
</dbReference>
<protein>
    <submittedName>
        <fullName evidence="2">Serine hydrolase domain-containing protein</fullName>
        <ecNumber evidence="2">3.-.-.-</ecNumber>
    </submittedName>
</protein>
<reference evidence="2 3" key="1">
    <citation type="submission" date="2024-09" db="EMBL/GenBank/DDBJ databases">
        <authorList>
            <person name="Sun Q."/>
            <person name="Mori K."/>
        </authorList>
    </citation>
    <scope>NUCLEOTIDE SEQUENCE [LARGE SCALE GENOMIC DNA]</scope>
    <source>
        <strain evidence="2 3">TISTR 1856</strain>
    </source>
</reference>
<dbReference type="Gene3D" id="3.40.710.10">
    <property type="entry name" value="DD-peptidase/beta-lactamase superfamily"/>
    <property type="match status" value="1"/>
</dbReference>
<dbReference type="InterPro" id="IPR001466">
    <property type="entry name" value="Beta-lactam-related"/>
</dbReference>